<dbReference type="EMBL" id="LT960611">
    <property type="protein sequence ID" value="SON51075.1"/>
    <property type="molecule type" value="Genomic_DNA"/>
</dbReference>
<comment type="function">
    <text evidence="10">Inner membrane component of the type II secretion system required for the energy-dependent secretion of extracellular factors such as proteases and toxins from the periplasm.</text>
</comment>
<proteinExistence type="inferred from homology"/>
<dbReference type="Gene3D" id="3.30.1360.100">
    <property type="entry name" value="General secretion pathway protein M, EpsM"/>
    <property type="match status" value="1"/>
</dbReference>
<accession>A0A2N8ZGT6</accession>
<feature type="transmembrane region" description="Helical" evidence="11">
    <location>
        <begin position="18"/>
        <end position="35"/>
    </location>
</feature>
<evidence type="ECO:0000256" key="2">
    <source>
        <dbReference type="ARBA" id="ARBA00010637"/>
    </source>
</evidence>
<evidence type="ECO:0000256" key="11">
    <source>
        <dbReference type="SAM" id="Phobius"/>
    </source>
</evidence>
<dbReference type="OrthoDB" id="6624834at2"/>
<organism evidence="12 13">
    <name type="scientific">Vibrio tapetis subsp. tapetis</name>
    <dbReference type="NCBI Taxonomy" id="1671868"/>
    <lineage>
        <taxon>Bacteria</taxon>
        <taxon>Pseudomonadati</taxon>
        <taxon>Pseudomonadota</taxon>
        <taxon>Gammaproteobacteria</taxon>
        <taxon>Vibrionales</taxon>
        <taxon>Vibrionaceae</taxon>
        <taxon>Vibrio</taxon>
    </lineage>
</organism>
<comment type="subcellular location">
    <subcellularLocation>
        <location evidence="1">Cell inner membrane</location>
        <topology evidence="1">Single-pass membrane protein</topology>
    </subcellularLocation>
</comment>
<keyword evidence="6 11" id="KW-0812">Transmembrane</keyword>
<keyword evidence="5 10" id="KW-0997">Cell inner membrane</keyword>
<protein>
    <recommendedName>
        <fullName evidence="10">Type II secretion system protein M</fullName>
        <shortName evidence="10">T2SS protein M</shortName>
    </recommendedName>
    <alternativeName>
        <fullName evidence="10">General secretion pathway protein M</fullName>
    </alternativeName>
</protein>
<gene>
    <name evidence="12" type="primary">epsM</name>
    <name evidence="12" type="ORF">VTAP4600_A3109</name>
</gene>
<evidence type="ECO:0000256" key="7">
    <source>
        <dbReference type="ARBA" id="ARBA00022927"/>
    </source>
</evidence>
<dbReference type="GO" id="GO:0015628">
    <property type="term" value="P:protein secretion by the type II secretion system"/>
    <property type="evidence" value="ECO:0007669"/>
    <property type="project" value="InterPro"/>
</dbReference>
<evidence type="ECO:0000256" key="5">
    <source>
        <dbReference type="ARBA" id="ARBA00022519"/>
    </source>
</evidence>
<keyword evidence="7 10" id="KW-0653">Protein transport</keyword>
<keyword evidence="8 11" id="KW-1133">Transmembrane helix</keyword>
<name>A0A2N8ZGT6_9VIBR</name>
<evidence type="ECO:0000256" key="1">
    <source>
        <dbReference type="ARBA" id="ARBA00004377"/>
    </source>
</evidence>
<dbReference type="KEGG" id="vta:A3109"/>
<dbReference type="SUPFAM" id="SSF103054">
    <property type="entry name" value="General secretion pathway protein M, EpsM"/>
    <property type="match status" value="1"/>
</dbReference>
<dbReference type="AlphaFoldDB" id="A0A2N8ZGT6"/>
<dbReference type="RefSeq" id="WP_102523461.1">
    <property type="nucleotide sequence ID" value="NZ_LT960611.1"/>
</dbReference>
<evidence type="ECO:0000256" key="8">
    <source>
        <dbReference type="ARBA" id="ARBA00022989"/>
    </source>
</evidence>
<evidence type="ECO:0000256" key="3">
    <source>
        <dbReference type="ARBA" id="ARBA00022448"/>
    </source>
</evidence>
<reference evidence="12 13" key="1">
    <citation type="submission" date="2017-10" db="EMBL/GenBank/DDBJ databases">
        <authorList>
            <person name="Banno H."/>
            <person name="Chua N.-H."/>
        </authorList>
    </citation>
    <scope>NUCLEOTIDE SEQUENCE [LARGE SCALE GENOMIC DNA]</scope>
    <source>
        <strain evidence="12">Vibrio tapetis CECT4600</strain>
    </source>
</reference>
<evidence type="ECO:0000313" key="13">
    <source>
        <dbReference type="Proteomes" id="UP000235828"/>
    </source>
</evidence>
<evidence type="ECO:0000256" key="4">
    <source>
        <dbReference type="ARBA" id="ARBA00022475"/>
    </source>
</evidence>
<dbReference type="PIRSF" id="PIRSF006291">
    <property type="entry name" value="GspM"/>
    <property type="match status" value="1"/>
</dbReference>
<comment type="similarity">
    <text evidence="2 10">Belongs to the GSP M family.</text>
</comment>
<dbReference type="Proteomes" id="UP000235828">
    <property type="component" value="Chromosome A"/>
</dbReference>
<dbReference type="InterPro" id="IPR023229">
    <property type="entry name" value="T2SS_M_periplasmic_sf"/>
</dbReference>
<evidence type="ECO:0000313" key="12">
    <source>
        <dbReference type="EMBL" id="SON51075.1"/>
    </source>
</evidence>
<keyword evidence="13" id="KW-1185">Reference proteome</keyword>
<keyword evidence="3 10" id="KW-0813">Transport</keyword>
<evidence type="ECO:0000256" key="9">
    <source>
        <dbReference type="ARBA" id="ARBA00023136"/>
    </source>
</evidence>
<dbReference type="InterPro" id="IPR007690">
    <property type="entry name" value="T2SS_GspM"/>
</dbReference>
<dbReference type="Pfam" id="PF04612">
    <property type="entry name" value="T2SSM"/>
    <property type="match status" value="1"/>
</dbReference>
<dbReference type="GO" id="GO:0005886">
    <property type="term" value="C:plasma membrane"/>
    <property type="evidence" value="ECO:0007669"/>
    <property type="project" value="UniProtKB-SubCell"/>
</dbReference>
<keyword evidence="4 10" id="KW-1003">Cell membrane</keyword>
<evidence type="ECO:0000256" key="10">
    <source>
        <dbReference type="PIRNR" id="PIRNR006291"/>
    </source>
</evidence>
<evidence type="ECO:0000256" key="6">
    <source>
        <dbReference type="ARBA" id="ARBA00022692"/>
    </source>
</evidence>
<sequence length="162" mass="18190">MNQVIAWWNSISQREQRLVLGGAIITILGALYWGVISPLEQRAENAKARIHSEQQLLVWVKNSANGIVSLRGTTGTATSPSTQPLNQVVSSSTARFKVELIRMQPRGDSLQVWIQPIPFNQLVNWLAYIQAQQGIDVEFLDLSRTETLGQVEVNRLQLKRAE</sequence>
<keyword evidence="9 10" id="KW-0472">Membrane</keyword>
<dbReference type="GO" id="GO:0015627">
    <property type="term" value="C:type II protein secretion system complex"/>
    <property type="evidence" value="ECO:0007669"/>
    <property type="project" value="InterPro"/>
</dbReference>